<keyword evidence="2" id="KW-1185">Reference proteome</keyword>
<name>A0A4R6IQE3_9SPHI</name>
<evidence type="ECO:0000313" key="1">
    <source>
        <dbReference type="EMBL" id="TDO24185.1"/>
    </source>
</evidence>
<reference evidence="1 2" key="1">
    <citation type="submission" date="2019-03" db="EMBL/GenBank/DDBJ databases">
        <title>Genomic Encyclopedia of Archaeal and Bacterial Type Strains, Phase II (KMG-II): from individual species to whole genera.</title>
        <authorList>
            <person name="Goeker M."/>
        </authorList>
    </citation>
    <scope>NUCLEOTIDE SEQUENCE [LARGE SCALE GENOMIC DNA]</scope>
    <source>
        <strain evidence="1 2">DSM 19034</strain>
    </source>
</reference>
<dbReference type="AlphaFoldDB" id="A0A4R6IQE3"/>
<dbReference type="Proteomes" id="UP000295499">
    <property type="component" value="Unassembled WGS sequence"/>
</dbReference>
<sequence>MRIQFSLFVSTRKVQFTCKKGKSDKPPKLIFAISESKIASFNQNEDLVDIADSLPRKTPISLDDISKIDSLIQAFQYFHYISELNFVL</sequence>
<gene>
    <name evidence="1" type="ORF">CLV32_0473</name>
</gene>
<organism evidence="1 2">
    <name type="scientific">Pedobacter duraquae</name>
    <dbReference type="NCBI Taxonomy" id="425511"/>
    <lineage>
        <taxon>Bacteria</taxon>
        <taxon>Pseudomonadati</taxon>
        <taxon>Bacteroidota</taxon>
        <taxon>Sphingobacteriia</taxon>
        <taxon>Sphingobacteriales</taxon>
        <taxon>Sphingobacteriaceae</taxon>
        <taxon>Pedobacter</taxon>
    </lineage>
</organism>
<comment type="caution">
    <text evidence="1">The sequence shown here is derived from an EMBL/GenBank/DDBJ whole genome shotgun (WGS) entry which is preliminary data.</text>
</comment>
<protein>
    <submittedName>
        <fullName evidence="1">Uncharacterized protein</fullName>
    </submittedName>
</protein>
<dbReference type="EMBL" id="SNWM01000001">
    <property type="protein sequence ID" value="TDO24185.1"/>
    <property type="molecule type" value="Genomic_DNA"/>
</dbReference>
<evidence type="ECO:0000313" key="2">
    <source>
        <dbReference type="Proteomes" id="UP000295499"/>
    </source>
</evidence>
<accession>A0A4R6IQE3</accession>
<proteinExistence type="predicted"/>